<dbReference type="PANTHER" id="PTHR34501">
    <property type="entry name" value="PROTEIN YDDL-RELATED"/>
    <property type="match status" value="1"/>
</dbReference>
<keyword evidence="10" id="KW-0998">Cell outer membrane</keyword>
<evidence type="ECO:0000256" key="11">
    <source>
        <dbReference type="SAM" id="SignalP"/>
    </source>
</evidence>
<keyword evidence="14" id="KW-1185">Reference proteome</keyword>
<evidence type="ECO:0000313" key="14">
    <source>
        <dbReference type="Proteomes" id="UP000406256"/>
    </source>
</evidence>
<evidence type="ECO:0000256" key="3">
    <source>
        <dbReference type="ARBA" id="ARBA00022448"/>
    </source>
</evidence>
<sequence length="387" mass="39980">MQSFSRLVLVPVGLLASMTVHAQSSVSLYGVLDAGVAYFRNSGGATPTTLTKFNSGNLSGSRWGIRGTDALGGGLSAVFQLENGFNLGTGTLGQGSREFGRKAVVGLADQRWGTLTIGRQYDPVVDLVQGLTEDAYFGGSFATPGDLDNYDNSLRVSNSIKYVSPLLSGFQFEALYGIGGVAGAGGNGRTISFGGAYANGPFAVGAGYFYANGGNTTNSAGVRTWTGSSDTIFNTAINQGFGSAKSIQIARAAAQYTFGAATFGLAYSNAQYGADAFSAFRSTARFNVGSAFVNYQLSPTLRTGIGYSYTSQSGPASAHYNQINLGADYALSKRTDVYALAGYQIASGNTLSTNGALTSAQASIGSFGVSAGAPRQLLTAVGMRHKF</sequence>
<dbReference type="PRINTS" id="PR00184">
    <property type="entry name" value="NEISSPPORIN"/>
</dbReference>
<comment type="subunit">
    <text evidence="2">Homotrimer.</text>
</comment>
<keyword evidence="3" id="KW-0813">Transport</keyword>
<feature type="domain" description="Porin" evidence="12">
    <location>
        <begin position="15"/>
        <end position="344"/>
    </location>
</feature>
<evidence type="ECO:0000256" key="2">
    <source>
        <dbReference type="ARBA" id="ARBA00011233"/>
    </source>
</evidence>
<dbReference type="InterPro" id="IPR002299">
    <property type="entry name" value="Porin_Neis"/>
</dbReference>
<dbReference type="InterPro" id="IPR023614">
    <property type="entry name" value="Porin_dom_sf"/>
</dbReference>
<name>A0A5E4RBV9_9BURK</name>
<evidence type="ECO:0000259" key="12">
    <source>
        <dbReference type="Pfam" id="PF13609"/>
    </source>
</evidence>
<dbReference type="GO" id="GO:0006811">
    <property type="term" value="P:monoatomic ion transport"/>
    <property type="evidence" value="ECO:0007669"/>
    <property type="project" value="UniProtKB-KW"/>
</dbReference>
<dbReference type="GO" id="GO:0046930">
    <property type="term" value="C:pore complex"/>
    <property type="evidence" value="ECO:0007669"/>
    <property type="project" value="UniProtKB-KW"/>
</dbReference>
<dbReference type="PANTHER" id="PTHR34501:SF9">
    <property type="entry name" value="MAJOR OUTER MEMBRANE PROTEIN P.IA"/>
    <property type="match status" value="1"/>
</dbReference>
<reference evidence="13 14" key="1">
    <citation type="submission" date="2019-08" db="EMBL/GenBank/DDBJ databases">
        <authorList>
            <person name="Peeters C."/>
        </authorList>
    </citation>
    <scope>NUCLEOTIDE SEQUENCE [LARGE SCALE GENOMIC DNA]</scope>
    <source>
        <strain evidence="13 14">LMG 31108</strain>
    </source>
</reference>
<dbReference type="CDD" id="cd00342">
    <property type="entry name" value="gram_neg_porins"/>
    <property type="match status" value="1"/>
</dbReference>
<keyword evidence="8" id="KW-0626">Porin</keyword>
<dbReference type="EMBL" id="CABPSB010000001">
    <property type="protein sequence ID" value="VVD59578.1"/>
    <property type="molecule type" value="Genomic_DNA"/>
</dbReference>
<feature type="signal peptide" evidence="11">
    <location>
        <begin position="1"/>
        <end position="22"/>
    </location>
</feature>
<keyword evidence="9" id="KW-0472">Membrane</keyword>
<evidence type="ECO:0000256" key="7">
    <source>
        <dbReference type="ARBA" id="ARBA00023065"/>
    </source>
</evidence>
<organism evidence="13 14">
    <name type="scientific">Pandoraea anhela</name>
    <dbReference type="NCBI Taxonomy" id="2508295"/>
    <lineage>
        <taxon>Bacteria</taxon>
        <taxon>Pseudomonadati</taxon>
        <taxon>Pseudomonadota</taxon>
        <taxon>Betaproteobacteria</taxon>
        <taxon>Burkholderiales</taxon>
        <taxon>Burkholderiaceae</taxon>
        <taxon>Pandoraea</taxon>
    </lineage>
</organism>
<keyword evidence="6 11" id="KW-0732">Signal</keyword>
<dbReference type="OrthoDB" id="8982743at2"/>
<evidence type="ECO:0000256" key="5">
    <source>
        <dbReference type="ARBA" id="ARBA00022692"/>
    </source>
</evidence>
<evidence type="ECO:0000313" key="13">
    <source>
        <dbReference type="EMBL" id="VVD59578.1"/>
    </source>
</evidence>
<dbReference type="InterPro" id="IPR033900">
    <property type="entry name" value="Gram_neg_porin_domain"/>
</dbReference>
<dbReference type="RefSeq" id="WP_150666903.1">
    <property type="nucleotide sequence ID" value="NZ_CABPSB010000001.1"/>
</dbReference>
<protein>
    <submittedName>
        <fullName evidence="13">Porin</fullName>
    </submittedName>
</protein>
<dbReference type="GO" id="GO:0009279">
    <property type="term" value="C:cell outer membrane"/>
    <property type="evidence" value="ECO:0007669"/>
    <property type="project" value="UniProtKB-SubCell"/>
</dbReference>
<dbReference type="Proteomes" id="UP000406256">
    <property type="component" value="Unassembled WGS sequence"/>
</dbReference>
<evidence type="ECO:0000256" key="9">
    <source>
        <dbReference type="ARBA" id="ARBA00023136"/>
    </source>
</evidence>
<comment type="subcellular location">
    <subcellularLocation>
        <location evidence="1">Cell outer membrane</location>
        <topology evidence="1">Multi-pass membrane protein</topology>
    </subcellularLocation>
</comment>
<keyword evidence="4" id="KW-1134">Transmembrane beta strand</keyword>
<keyword evidence="5" id="KW-0812">Transmembrane</keyword>
<dbReference type="SUPFAM" id="SSF56935">
    <property type="entry name" value="Porins"/>
    <property type="match status" value="1"/>
</dbReference>
<gene>
    <name evidence="13" type="ORF">PAN31108_00036</name>
</gene>
<dbReference type="Gene3D" id="2.40.160.10">
    <property type="entry name" value="Porin"/>
    <property type="match status" value="1"/>
</dbReference>
<proteinExistence type="predicted"/>
<evidence type="ECO:0000256" key="6">
    <source>
        <dbReference type="ARBA" id="ARBA00022729"/>
    </source>
</evidence>
<accession>A0A5E4RBV9</accession>
<evidence type="ECO:0000256" key="1">
    <source>
        <dbReference type="ARBA" id="ARBA00004571"/>
    </source>
</evidence>
<keyword evidence="7" id="KW-0406">Ion transport</keyword>
<dbReference type="Pfam" id="PF13609">
    <property type="entry name" value="Porin_4"/>
    <property type="match status" value="1"/>
</dbReference>
<dbReference type="GO" id="GO:0015288">
    <property type="term" value="F:porin activity"/>
    <property type="evidence" value="ECO:0007669"/>
    <property type="project" value="UniProtKB-KW"/>
</dbReference>
<feature type="chain" id="PRO_5023128421" evidence="11">
    <location>
        <begin position="23"/>
        <end position="387"/>
    </location>
</feature>
<dbReference type="AlphaFoldDB" id="A0A5E4RBV9"/>
<evidence type="ECO:0000256" key="4">
    <source>
        <dbReference type="ARBA" id="ARBA00022452"/>
    </source>
</evidence>
<dbReference type="InterPro" id="IPR050298">
    <property type="entry name" value="Gram-neg_bact_OMP"/>
</dbReference>
<evidence type="ECO:0000256" key="10">
    <source>
        <dbReference type="ARBA" id="ARBA00023237"/>
    </source>
</evidence>
<evidence type="ECO:0000256" key="8">
    <source>
        <dbReference type="ARBA" id="ARBA00023114"/>
    </source>
</evidence>